<proteinExistence type="predicted"/>
<dbReference type="PANTHER" id="PTHR12526:SF637">
    <property type="entry name" value="GLYCOSYLTRANSFERASE EPSF-RELATED"/>
    <property type="match status" value="1"/>
</dbReference>
<sequence length="362" mass="40852">MKILVVGNGSIGVDNDSSFFINNHTGYFLQGISEKHTVSFTQNTTIYDQNNNLQNFDLITHNLDFELLPNKKSLSFLPKLLSLVTNNEFLYIFYPGTLGKIIGLMAIMLRKPIGLYIRGQYYNQGIIDRIILKYSKFILTVSPSLSNDLLTFCDTVDVIRPMISIELDDLKLDRNYNSPQTWNLLFVGRVEERKGINELLHIAKHLKFNDFNFILNIVGGGDLFEEVKTNINQLGLQNNVILHGLISDKDELKAMYDDANAFIFTSHDEGFPRVLYEAMASGLPIFTTFVGGISGRMEHLSNCIEIPVKDSAKAGVIVNQYLDQVRVLEKVGKKGQETLQEIINGSLLSHADLLLKNLINEK</sequence>
<comment type="caution">
    <text evidence="2">The sequence shown here is derived from an EMBL/GenBank/DDBJ whole genome shotgun (WGS) entry which is preliminary data.</text>
</comment>
<evidence type="ECO:0000313" key="2">
    <source>
        <dbReference type="EMBL" id="REG77486.1"/>
    </source>
</evidence>
<gene>
    <name evidence="2" type="ORF">C8N25_14412</name>
</gene>
<dbReference type="AlphaFoldDB" id="A0A3E0D474"/>
<dbReference type="InterPro" id="IPR001296">
    <property type="entry name" value="Glyco_trans_1"/>
</dbReference>
<dbReference type="OrthoDB" id="7560678at2"/>
<evidence type="ECO:0000259" key="1">
    <source>
        <dbReference type="Pfam" id="PF00534"/>
    </source>
</evidence>
<accession>A0A3E0D474</accession>
<dbReference type="EMBL" id="QUNF01000044">
    <property type="protein sequence ID" value="REG77486.1"/>
    <property type="molecule type" value="Genomic_DNA"/>
</dbReference>
<organism evidence="2 3">
    <name type="scientific">Algoriphagus antarcticus</name>
    <dbReference type="NCBI Taxonomy" id="238540"/>
    <lineage>
        <taxon>Bacteria</taxon>
        <taxon>Pseudomonadati</taxon>
        <taxon>Bacteroidota</taxon>
        <taxon>Cytophagia</taxon>
        <taxon>Cytophagales</taxon>
        <taxon>Cyclobacteriaceae</taxon>
        <taxon>Algoriphagus</taxon>
    </lineage>
</organism>
<dbReference type="Proteomes" id="UP000256405">
    <property type="component" value="Unassembled WGS sequence"/>
</dbReference>
<reference evidence="2 3" key="1">
    <citation type="submission" date="2018-08" db="EMBL/GenBank/DDBJ databases">
        <title>Genomic Encyclopedia of Archaeal and Bacterial Type Strains, Phase II (KMG-II): from individual species to whole genera.</title>
        <authorList>
            <person name="Goeker M."/>
        </authorList>
    </citation>
    <scope>NUCLEOTIDE SEQUENCE [LARGE SCALE GENOMIC DNA]</scope>
    <source>
        <strain evidence="2 3">DSM 15986</strain>
    </source>
</reference>
<dbReference type="RefSeq" id="WP_086543976.1">
    <property type="nucleotide sequence ID" value="NZ_MSSW01000102.1"/>
</dbReference>
<protein>
    <submittedName>
        <fullName evidence="2">Glycosyl transferase family 1</fullName>
    </submittedName>
</protein>
<keyword evidence="3" id="KW-1185">Reference proteome</keyword>
<name>A0A3E0D474_9BACT</name>
<dbReference type="GO" id="GO:0016757">
    <property type="term" value="F:glycosyltransferase activity"/>
    <property type="evidence" value="ECO:0007669"/>
    <property type="project" value="InterPro"/>
</dbReference>
<dbReference type="CDD" id="cd03801">
    <property type="entry name" value="GT4_PimA-like"/>
    <property type="match status" value="1"/>
</dbReference>
<dbReference type="PANTHER" id="PTHR12526">
    <property type="entry name" value="GLYCOSYLTRANSFERASE"/>
    <property type="match status" value="1"/>
</dbReference>
<feature type="domain" description="Glycosyl transferase family 1" evidence="1">
    <location>
        <begin position="182"/>
        <end position="336"/>
    </location>
</feature>
<dbReference type="Pfam" id="PF00534">
    <property type="entry name" value="Glycos_transf_1"/>
    <property type="match status" value="1"/>
</dbReference>
<dbReference type="Gene3D" id="3.40.50.2000">
    <property type="entry name" value="Glycogen Phosphorylase B"/>
    <property type="match status" value="2"/>
</dbReference>
<evidence type="ECO:0000313" key="3">
    <source>
        <dbReference type="Proteomes" id="UP000256405"/>
    </source>
</evidence>
<dbReference type="SUPFAM" id="SSF53756">
    <property type="entry name" value="UDP-Glycosyltransferase/glycogen phosphorylase"/>
    <property type="match status" value="1"/>
</dbReference>
<keyword evidence="2" id="KW-0808">Transferase</keyword>